<keyword evidence="2" id="KW-1185">Reference proteome</keyword>
<proteinExistence type="predicted"/>
<protein>
    <submittedName>
        <fullName evidence="1">Uncharacterized protein</fullName>
    </submittedName>
</protein>
<organism evidence="1 2">
    <name type="scientific">Champsocephalus esox</name>
    <name type="common">pike icefish</name>
    <dbReference type="NCBI Taxonomy" id="159716"/>
    <lineage>
        <taxon>Eukaryota</taxon>
        <taxon>Metazoa</taxon>
        <taxon>Chordata</taxon>
        <taxon>Craniata</taxon>
        <taxon>Vertebrata</taxon>
        <taxon>Euteleostomi</taxon>
        <taxon>Actinopterygii</taxon>
        <taxon>Neopterygii</taxon>
        <taxon>Teleostei</taxon>
        <taxon>Neoteleostei</taxon>
        <taxon>Acanthomorphata</taxon>
        <taxon>Eupercaria</taxon>
        <taxon>Perciformes</taxon>
        <taxon>Notothenioidei</taxon>
        <taxon>Channichthyidae</taxon>
        <taxon>Champsocephalus</taxon>
    </lineage>
</organism>
<dbReference type="Proteomes" id="UP001335648">
    <property type="component" value="Unassembled WGS sequence"/>
</dbReference>
<gene>
    <name evidence="1" type="ORF">CesoFtcFv8_010304</name>
</gene>
<accession>A0AAN8C787</accession>
<name>A0AAN8C787_9TELE</name>
<evidence type="ECO:0000313" key="1">
    <source>
        <dbReference type="EMBL" id="KAK5897225.1"/>
    </source>
</evidence>
<evidence type="ECO:0000313" key="2">
    <source>
        <dbReference type="Proteomes" id="UP001335648"/>
    </source>
</evidence>
<dbReference type="EMBL" id="JAULUE010002053">
    <property type="protein sequence ID" value="KAK5897225.1"/>
    <property type="molecule type" value="Genomic_DNA"/>
</dbReference>
<dbReference type="AlphaFoldDB" id="A0AAN8C787"/>
<comment type="caution">
    <text evidence="1">The sequence shown here is derived from an EMBL/GenBank/DDBJ whole genome shotgun (WGS) entry which is preliminary data.</text>
</comment>
<sequence>MFPLKALWPTQILYVSMSMFARPSECRAALFSLAAAMEGGRIGRHSSPCRALVQDNHRQSLLTSTLIPITHQLLCQCRPAANPRRDP</sequence>
<reference evidence="1 2" key="1">
    <citation type="journal article" date="2023" name="Mol. Biol. Evol.">
        <title>Genomics of Secondarily Temperate Adaptation in the Only Non-Antarctic Icefish.</title>
        <authorList>
            <person name="Rivera-Colon A.G."/>
            <person name="Rayamajhi N."/>
            <person name="Minhas B.F."/>
            <person name="Madrigal G."/>
            <person name="Bilyk K.T."/>
            <person name="Yoon V."/>
            <person name="Hune M."/>
            <person name="Gregory S."/>
            <person name="Cheng C.H.C."/>
            <person name="Catchen J.M."/>
        </authorList>
    </citation>
    <scope>NUCLEOTIDE SEQUENCE [LARGE SCALE GENOMIC DNA]</scope>
    <source>
        <strain evidence="1">JC2023a</strain>
    </source>
</reference>